<keyword evidence="2 8" id="KW-0158">Chromosome</keyword>
<proteinExistence type="inferred from homology"/>
<feature type="region of interest" description="Disordered" evidence="9">
    <location>
        <begin position="188"/>
        <end position="223"/>
    </location>
</feature>
<keyword evidence="4" id="KW-0805">Transcription regulation</keyword>
<evidence type="ECO:0000256" key="8">
    <source>
        <dbReference type="RuleBase" id="RU367107"/>
    </source>
</evidence>
<evidence type="ECO:0000313" key="12">
    <source>
        <dbReference type="Proteomes" id="UP000319160"/>
    </source>
</evidence>
<evidence type="ECO:0000256" key="7">
    <source>
        <dbReference type="ARBA" id="ARBA00023242"/>
    </source>
</evidence>
<dbReference type="InterPro" id="IPR001606">
    <property type="entry name" value="ARID_dom"/>
</dbReference>
<dbReference type="GO" id="GO:0070187">
    <property type="term" value="C:shelterin complex"/>
    <property type="evidence" value="ECO:0007669"/>
    <property type="project" value="TreeGrafter"/>
</dbReference>
<evidence type="ECO:0000256" key="3">
    <source>
        <dbReference type="ARBA" id="ARBA00022895"/>
    </source>
</evidence>
<feature type="domain" description="ARID" evidence="10">
    <location>
        <begin position="420"/>
        <end position="511"/>
    </location>
</feature>
<reference evidence="12" key="1">
    <citation type="submission" date="2019-06" db="EMBL/GenBank/DDBJ databases">
        <title>Draft genome sequence of the griseofulvin-producing fungus Xylaria cubensis strain G536.</title>
        <authorList>
            <person name="Mead M.E."/>
            <person name="Raja H.A."/>
            <person name="Steenwyk J.L."/>
            <person name="Knowles S.L."/>
            <person name="Oberlies N.H."/>
            <person name="Rokas A."/>
        </authorList>
    </citation>
    <scope>NUCLEOTIDE SEQUENCE [LARGE SCALE GENOMIC DNA]</scope>
    <source>
        <strain evidence="12">G536</strain>
    </source>
</reference>
<keyword evidence="12" id="KW-1185">Reference proteome</keyword>
<sequence length="905" mass="102173">MDVDAGVFRGLKFWISALVPLRKFYIDTLQVRMTTVFCAISKANAHQENGGTIVPKEENADMLICNPAKDPVPGSYSYELIADAVREGSLGLKENYVCRASASRRPKATKTQFTKKDDDVLMKFVNEMERLGESINGNNIYKEFAGEVMFLYITSFRLSSNLFLKHPHHTWQSWRDRWVKKLKHIRRPPISDEERSPQQKGASVAPRQEGFDGKSSPTGTRARFTAEEDDILLETIHHAIKNLEAWEGYEPYKQLASEVSKNMLLIRYPVSNNRQFPQRTYTSWRERALNHVARKHKDQIAQWEAEASLHLSDNEDDIADNEENQHTRDSGDEAGALSPVTNRESLNATRAAADAAPENTTQRDIDEDDNINVALPPLPRTRSSERPPDPKSPTKDNASIYSSPSLKLGITQPPNIGVTITTKEQFFRDYNTFLESSGITDRRIIPSVADKAISLWDLWQSVRSKKVEVIELDWQQVAEDLGFDWVSIESVPGELQQCYETHLAPFADAMMSFNDFSDEEDPDEDDTDAESERPLPSSPPVRQSLKRPLSAFSSVHKHLFPQPSPKRRRLDRRDEIPSTPEHITKTWNLRSSSGPDKTPTTSPLDDYRIAKSVPQTRTRLSARNKEDDEMRDGLTDLPVQAPGRKRRLEPETQDFNFDTDEALGHSDNDSQKANTPSQQLLLEYAESPEAKGVTGTLPASHQKVMQSTPTPRRRTQIPIQSDDSDDDDIPQSSKTTRSARVPLATPRAKQKRRTLPASWVSKSSGPADSAALRNGHPSSASVPETEPHRRPTPLKETPDDIIDHFVSLGYSKSIVLRSLKATSWIIGNAGQVMEMMKQGEPLPPRTTGVWTQRDDESLALVYSNEPPSDAKEEKKRAKEMERLQAKHGPEQIALRKRYLLDEVPE</sequence>
<keyword evidence="5" id="KW-0010">Activator</keyword>
<feature type="compositionally biased region" description="Polar residues" evidence="9">
    <location>
        <begin position="395"/>
        <end position="405"/>
    </location>
</feature>
<keyword evidence="3 8" id="KW-0779">Telomere</keyword>
<comment type="function">
    <text evidence="8">Involved in the regulation of telomere length, clustering and has a specific role in telomere position effect (TPE).</text>
</comment>
<dbReference type="SMART" id="SM01014">
    <property type="entry name" value="ARID"/>
    <property type="match status" value="1"/>
</dbReference>
<dbReference type="GO" id="GO:0042162">
    <property type="term" value="F:telomeric DNA binding"/>
    <property type="evidence" value="ECO:0007669"/>
    <property type="project" value="TreeGrafter"/>
</dbReference>
<dbReference type="PANTHER" id="PTHR16466">
    <property type="entry name" value="TELOMERE REPEAT-BINDING FACTOR 2-INTERACTING PROTEIN 1"/>
    <property type="match status" value="1"/>
</dbReference>
<feature type="compositionally biased region" description="Basic and acidic residues" evidence="9">
    <location>
        <begin position="382"/>
        <end position="394"/>
    </location>
</feature>
<comment type="subunit">
    <text evidence="8">Homodimer.</text>
</comment>
<dbReference type="SMART" id="SM00501">
    <property type="entry name" value="BRIGHT"/>
    <property type="match status" value="1"/>
</dbReference>
<dbReference type="PANTHER" id="PTHR16466:SF6">
    <property type="entry name" value="TELOMERIC REPEAT-BINDING FACTOR 2-INTERACTING PROTEIN 1"/>
    <property type="match status" value="1"/>
</dbReference>
<dbReference type="InterPro" id="IPR009057">
    <property type="entry name" value="Homeodomain-like_sf"/>
</dbReference>
<comment type="similarity">
    <text evidence="1 8">Belongs to the RAP1 family.</text>
</comment>
<organism evidence="11 12">
    <name type="scientific">Xylaria flabelliformis</name>
    <dbReference type="NCBI Taxonomy" id="2512241"/>
    <lineage>
        <taxon>Eukaryota</taxon>
        <taxon>Fungi</taxon>
        <taxon>Dikarya</taxon>
        <taxon>Ascomycota</taxon>
        <taxon>Pezizomycotina</taxon>
        <taxon>Sordariomycetes</taxon>
        <taxon>Xylariomycetidae</taxon>
        <taxon>Xylariales</taxon>
        <taxon>Xylariaceae</taxon>
        <taxon>Xylaria</taxon>
    </lineage>
</organism>
<dbReference type="Gene3D" id="1.10.150.60">
    <property type="entry name" value="ARID DNA-binding domain"/>
    <property type="match status" value="1"/>
</dbReference>
<dbReference type="CDD" id="cd16100">
    <property type="entry name" value="ARID"/>
    <property type="match status" value="1"/>
</dbReference>
<comment type="subcellular location">
    <subcellularLocation>
        <location evidence="8">Nucleus</location>
    </subcellularLocation>
    <subcellularLocation>
        <location evidence="8">Chromosome</location>
        <location evidence="8">Telomere</location>
    </subcellularLocation>
</comment>
<comment type="caution">
    <text evidence="11">The sequence shown here is derived from an EMBL/GenBank/DDBJ whole genome shotgun (WGS) entry which is preliminary data.</text>
</comment>
<evidence type="ECO:0000256" key="2">
    <source>
        <dbReference type="ARBA" id="ARBA00022454"/>
    </source>
</evidence>
<evidence type="ECO:0000259" key="10">
    <source>
        <dbReference type="PROSITE" id="PS51011"/>
    </source>
</evidence>
<dbReference type="Proteomes" id="UP000319160">
    <property type="component" value="Unassembled WGS sequence"/>
</dbReference>
<dbReference type="SUPFAM" id="SSF46689">
    <property type="entry name" value="Homeodomain-like"/>
    <property type="match status" value="1"/>
</dbReference>
<dbReference type="Gene3D" id="1.10.10.60">
    <property type="entry name" value="Homeodomain-like"/>
    <property type="match status" value="2"/>
</dbReference>
<dbReference type="STRING" id="2512241.A0A553I286"/>
<evidence type="ECO:0000256" key="9">
    <source>
        <dbReference type="SAM" id="MobiDB-lite"/>
    </source>
</evidence>
<feature type="compositionally biased region" description="Acidic residues" evidence="9">
    <location>
        <begin position="516"/>
        <end position="529"/>
    </location>
</feature>
<keyword evidence="7 8" id="KW-0539">Nucleus</keyword>
<dbReference type="Gene3D" id="1.10.10.2170">
    <property type="match status" value="1"/>
</dbReference>
<evidence type="ECO:0000256" key="6">
    <source>
        <dbReference type="ARBA" id="ARBA00023163"/>
    </source>
</evidence>
<dbReference type="CDD" id="cd11655">
    <property type="entry name" value="rap1_myb-like"/>
    <property type="match status" value="2"/>
</dbReference>
<evidence type="ECO:0000313" key="11">
    <source>
        <dbReference type="EMBL" id="TRX94313.1"/>
    </source>
</evidence>
<dbReference type="EMBL" id="VFLP01000023">
    <property type="protein sequence ID" value="TRX94313.1"/>
    <property type="molecule type" value="Genomic_DNA"/>
</dbReference>
<feature type="region of interest" description="Disordered" evidence="9">
    <location>
        <begin position="348"/>
        <end position="406"/>
    </location>
</feature>
<dbReference type="Pfam" id="PF11626">
    <property type="entry name" value="Rap1_C"/>
    <property type="match status" value="1"/>
</dbReference>
<dbReference type="SUPFAM" id="SSF46774">
    <property type="entry name" value="ARID-like"/>
    <property type="match status" value="1"/>
</dbReference>
<keyword evidence="6" id="KW-0804">Transcription</keyword>
<feature type="region of interest" description="Disordered" evidence="9">
    <location>
        <begin position="865"/>
        <end position="887"/>
    </location>
</feature>
<evidence type="ECO:0000256" key="1">
    <source>
        <dbReference type="ARBA" id="ARBA00010467"/>
    </source>
</evidence>
<dbReference type="InterPro" id="IPR039595">
    <property type="entry name" value="TE2IP/Rap1"/>
</dbReference>
<name>A0A553I286_9PEZI</name>
<feature type="region of interest" description="Disordered" evidence="9">
    <location>
        <begin position="514"/>
        <end position="798"/>
    </location>
</feature>
<feature type="compositionally biased region" description="Basic and acidic residues" evidence="9">
    <location>
        <begin position="623"/>
        <end position="634"/>
    </location>
</feature>
<dbReference type="PROSITE" id="PS51011">
    <property type="entry name" value="ARID"/>
    <property type="match status" value="1"/>
</dbReference>
<evidence type="ECO:0000256" key="5">
    <source>
        <dbReference type="ARBA" id="ARBA00023159"/>
    </source>
</evidence>
<dbReference type="InterPro" id="IPR038104">
    <property type="entry name" value="Rap1_C_sf"/>
</dbReference>
<dbReference type="Pfam" id="PF08914">
    <property type="entry name" value="Myb_Rap1"/>
    <property type="match status" value="1"/>
</dbReference>
<dbReference type="Pfam" id="PF01388">
    <property type="entry name" value="ARID"/>
    <property type="match status" value="1"/>
</dbReference>
<dbReference type="GO" id="GO:0010833">
    <property type="term" value="P:telomere maintenance via telomere lengthening"/>
    <property type="evidence" value="ECO:0007669"/>
    <property type="project" value="UniProtKB-UniRule"/>
</dbReference>
<protein>
    <recommendedName>
        <fullName evidence="8">DNA-binding protein RAP1</fullName>
    </recommendedName>
</protein>
<evidence type="ECO:0000256" key="4">
    <source>
        <dbReference type="ARBA" id="ARBA00023015"/>
    </source>
</evidence>
<feature type="compositionally biased region" description="Polar residues" evidence="9">
    <location>
        <begin position="585"/>
        <end position="603"/>
    </location>
</feature>
<feature type="compositionally biased region" description="Polar residues" evidence="9">
    <location>
        <begin position="671"/>
        <end position="680"/>
    </location>
</feature>
<dbReference type="GO" id="GO:0031848">
    <property type="term" value="P:protection from non-homologous end joining at telomere"/>
    <property type="evidence" value="ECO:0007669"/>
    <property type="project" value="TreeGrafter"/>
</dbReference>
<accession>A0A553I286</accession>
<feature type="compositionally biased region" description="Basic and acidic residues" evidence="9">
    <location>
        <begin position="868"/>
        <end position="887"/>
    </location>
</feature>
<dbReference type="InterPro" id="IPR036431">
    <property type="entry name" value="ARID_dom_sf"/>
</dbReference>
<feature type="compositionally biased region" description="Basic residues" evidence="9">
    <location>
        <begin position="555"/>
        <end position="570"/>
    </location>
</feature>
<dbReference type="InterPro" id="IPR015010">
    <property type="entry name" value="TERF2IP_Myb"/>
</dbReference>
<dbReference type="InterPro" id="IPR021661">
    <property type="entry name" value="Rap1_C"/>
</dbReference>
<dbReference type="AlphaFoldDB" id="A0A553I286"/>
<dbReference type="OrthoDB" id="435460at2759"/>
<gene>
    <name evidence="11" type="ORF">FHL15_004780</name>
</gene>
<feature type="compositionally biased region" description="Polar residues" evidence="9">
    <location>
        <begin position="697"/>
        <end position="710"/>
    </location>
</feature>